<name>A0A9W6WXD9_9STRA</name>
<protein>
    <submittedName>
        <fullName evidence="2">Unnamed protein product</fullName>
    </submittedName>
</protein>
<comment type="caution">
    <text evidence="2">The sequence shown here is derived from an EMBL/GenBank/DDBJ whole genome shotgun (WGS) entry which is preliminary data.</text>
</comment>
<feature type="compositionally biased region" description="Acidic residues" evidence="1">
    <location>
        <begin position="35"/>
        <end position="44"/>
    </location>
</feature>
<accession>A0A9W6WXD9</accession>
<gene>
    <name evidence="2" type="ORF">Plil01_001350300</name>
</gene>
<dbReference type="Proteomes" id="UP001165083">
    <property type="component" value="Unassembled WGS sequence"/>
</dbReference>
<keyword evidence="3" id="KW-1185">Reference proteome</keyword>
<dbReference type="EMBL" id="BSXW01000916">
    <property type="protein sequence ID" value="GMF31581.1"/>
    <property type="molecule type" value="Genomic_DNA"/>
</dbReference>
<evidence type="ECO:0000313" key="2">
    <source>
        <dbReference type="EMBL" id="GMF31581.1"/>
    </source>
</evidence>
<feature type="region of interest" description="Disordered" evidence="1">
    <location>
        <begin position="1"/>
        <end position="44"/>
    </location>
</feature>
<reference evidence="2" key="1">
    <citation type="submission" date="2023-04" db="EMBL/GenBank/DDBJ databases">
        <title>Phytophthora lilii NBRC 32176.</title>
        <authorList>
            <person name="Ichikawa N."/>
            <person name="Sato H."/>
            <person name="Tonouchi N."/>
        </authorList>
    </citation>
    <scope>NUCLEOTIDE SEQUENCE</scope>
    <source>
        <strain evidence="2">NBRC 32176</strain>
    </source>
</reference>
<evidence type="ECO:0000313" key="3">
    <source>
        <dbReference type="Proteomes" id="UP001165083"/>
    </source>
</evidence>
<sequence>MQDYYRGLQRAEEQREAATPALPTVHNGFDFESTSSDDDDNFFSGEEVDMSLEEGPVGDNDAMKLWDDMVIVRSFKKVRY</sequence>
<organism evidence="2 3">
    <name type="scientific">Phytophthora lilii</name>
    <dbReference type="NCBI Taxonomy" id="2077276"/>
    <lineage>
        <taxon>Eukaryota</taxon>
        <taxon>Sar</taxon>
        <taxon>Stramenopiles</taxon>
        <taxon>Oomycota</taxon>
        <taxon>Peronosporomycetes</taxon>
        <taxon>Peronosporales</taxon>
        <taxon>Peronosporaceae</taxon>
        <taxon>Phytophthora</taxon>
    </lineage>
</organism>
<proteinExistence type="predicted"/>
<evidence type="ECO:0000256" key="1">
    <source>
        <dbReference type="SAM" id="MobiDB-lite"/>
    </source>
</evidence>
<dbReference type="AlphaFoldDB" id="A0A9W6WXD9"/>